<evidence type="ECO:0000256" key="1">
    <source>
        <dbReference type="SAM" id="MobiDB-lite"/>
    </source>
</evidence>
<evidence type="ECO:0000313" key="3">
    <source>
        <dbReference type="Proteomes" id="UP000712157"/>
    </source>
</evidence>
<keyword evidence="3" id="KW-1185">Reference proteome</keyword>
<sequence>MISRKEVPMSEENLTNNPKLNGIDPAKLQMLMALANQGKGKGMNEMMPFMMAAMSQAQNSGMSFNNSEMDLIIEALKMGKSPEEQKQIDYVKNMAAMMAPKKP</sequence>
<dbReference type="Proteomes" id="UP000712157">
    <property type="component" value="Unassembled WGS sequence"/>
</dbReference>
<dbReference type="AlphaFoldDB" id="A0A949K365"/>
<organism evidence="2 3">
    <name type="scientific">Diplocloster agilis</name>
    <dbReference type="NCBI Taxonomy" id="2850323"/>
    <lineage>
        <taxon>Bacteria</taxon>
        <taxon>Bacillati</taxon>
        <taxon>Bacillota</taxon>
        <taxon>Clostridia</taxon>
        <taxon>Lachnospirales</taxon>
        <taxon>Lachnospiraceae</taxon>
        <taxon>Diplocloster</taxon>
    </lineage>
</organism>
<feature type="region of interest" description="Disordered" evidence="1">
    <location>
        <begin position="1"/>
        <end position="22"/>
    </location>
</feature>
<accession>A0A949K365</accession>
<proteinExistence type="predicted"/>
<evidence type="ECO:0000313" key="2">
    <source>
        <dbReference type="EMBL" id="MBU9738492.1"/>
    </source>
</evidence>
<dbReference type="EMBL" id="JAHQCW010000036">
    <property type="protein sequence ID" value="MBU9738492.1"/>
    <property type="molecule type" value="Genomic_DNA"/>
</dbReference>
<name>A0A949K365_9FIRM</name>
<comment type="caution">
    <text evidence="2">The sequence shown here is derived from an EMBL/GenBank/DDBJ whole genome shotgun (WGS) entry which is preliminary data.</text>
</comment>
<reference evidence="2" key="1">
    <citation type="submission" date="2021-06" db="EMBL/GenBank/DDBJ databases">
        <title>Description of novel taxa of the family Lachnospiraceae.</title>
        <authorList>
            <person name="Chaplin A.V."/>
            <person name="Sokolova S.R."/>
            <person name="Pikina A.P."/>
            <person name="Korzhanova M."/>
            <person name="Belova V."/>
            <person name="Korostin D."/>
            <person name="Efimov B.A."/>
        </authorList>
    </citation>
    <scope>NUCLEOTIDE SEQUENCE</scope>
    <source>
        <strain evidence="2">ASD5720</strain>
    </source>
</reference>
<protein>
    <submittedName>
        <fullName evidence="2">Uncharacterized protein</fullName>
    </submittedName>
</protein>
<gene>
    <name evidence="2" type="ORF">KTH89_18270</name>
</gene>